<accession>A0ABW3UMQ2</accession>
<evidence type="ECO:0000259" key="1">
    <source>
        <dbReference type="PROSITE" id="PS51704"/>
    </source>
</evidence>
<organism evidence="2 3">
    <name type="scientific">Paenibacillus vulneris</name>
    <dbReference type="NCBI Taxonomy" id="1133364"/>
    <lineage>
        <taxon>Bacteria</taxon>
        <taxon>Bacillati</taxon>
        <taxon>Bacillota</taxon>
        <taxon>Bacilli</taxon>
        <taxon>Bacillales</taxon>
        <taxon>Paenibacillaceae</taxon>
        <taxon>Paenibacillus</taxon>
    </lineage>
</organism>
<dbReference type="Proteomes" id="UP001597180">
    <property type="component" value="Unassembled WGS sequence"/>
</dbReference>
<proteinExistence type="predicted"/>
<keyword evidence="3" id="KW-1185">Reference proteome</keyword>
<protein>
    <submittedName>
        <fullName evidence="2">Glycerophosphodiester phosphodiesterase family protein</fullName>
    </submittedName>
</protein>
<dbReference type="InterPro" id="IPR030395">
    <property type="entry name" value="GP_PDE_dom"/>
</dbReference>
<dbReference type="EMBL" id="JBHTLU010000019">
    <property type="protein sequence ID" value="MFD1221692.1"/>
    <property type="molecule type" value="Genomic_DNA"/>
</dbReference>
<name>A0ABW3UMQ2_9BACL</name>
<evidence type="ECO:0000313" key="2">
    <source>
        <dbReference type="EMBL" id="MFD1221692.1"/>
    </source>
</evidence>
<sequence length="67" mass="7786">MYGDNRQYNRVGGDRYPAWGDVIEEDIRVTRDGVPILAHDDHLPSVDGTWHSLSEMTYEEILHYPLL</sequence>
<dbReference type="Pfam" id="PF03009">
    <property type="entry name" value="GDPD"/>
    <property type="match status" value="1"/>
</dbReference>
<evidence type="ECO:0000313" key="3">
    <source>
        <dbReference type="Proteomes" id="UP001597180"/>
    </source>
</evidence>
<comment type="caution">
    <text evidence="2">The sequence shown here is derived from an EMBL/GenBank/DDBJ whole genome shotgun (WGS) entry which is preliminary data.</text>
</comment>
<dbReference type="RefSeq" id="WP_377740296.1">
    <property type="nucleotide sequence ID" value="NZ_BAABJG010000003.1"/>
</dbReference>
<dbReference type="InterPro" id="IPR017946">
    <property type="entry name" value="PLC-like_Pdiesterase_TIM-brl"/>
</dbReference>
<dbReference type="Gene3D" id="3.20.20.190">
    <property type="entry name" value="Phosphatidylinositol (PI) phosphodiesterase"/>
    <property type="match status" value="1"/>
</dbReference>
<feature type="domain" description="GP-PDE" evidence="1">
    <location>
        <begin position="1"/>
        <end position="67"/>
    </location>
</feature>
<dbReference type="PROSITE" id="PS51704">
    <property type="entry name" value="GP_PDE"/>
    <property type="match status" value="1"/>
</dbReference>
<dbReference type="SUPFAM" id="SSF51695">
    <property type="entry name" value="PLC-like phosphodiesterases"/>
    <property type="match status" value="1"/>
</dbReference>
<gene>
    <name evidence="2" type="ORF">ACFQ4B_16360</name>
</gene>
<reference evidence="3" key="1">
    <citation type="journal article" date="2019" name="Int. J. Syst. Evol. Microbiol.">
        <title>The Global Catalogue of Microorganisms (GCM) 10K type strain sequencing project: providing services to taxonomists for standard genome sequencing and annotation.</title>
        <authorList>
            <consortium name="The Broad Institute Genomics Platform"/>
            <consortium name="The Broad Institute Genome Sequencing Center for Infectious Disease"/>
            <person name="Wu L."/>
            <person name="Ma J."/>
        </authorList>
    </citation>
    <scope>NUCLEOTIDE SEQUENCE [LARGE SCALE GENOMIC DNA]</scope>
    <source>
        <strain evidence="3">CCUG 53270</strain>
    </source>
</reference>